<comment type="caution">
    <text evidence="6">The sequence shown here is derived from an EMBL/GenBank/DDBJ whole genome shotgun (WGS) entry which is preliminary data.</text>
</comment>
<dbReference type="PROSITE" id="PS50088">
    <property type="entry name" value="ANK_REPEAT"/>
    <property type="match status" value="2"/>
</dbReference>
<name>A0ABR0SXI8_9HYPO</name>
<sequence>MTPFLELPLELVDTILESMSCKELSNLSKCNKTFHYLAFQKLFVKAFENTLGSADKKKDVREVVTSLFMHVVKLDSQNIIQFLVFHESSYCLRERTTVINNLTHLHYAILSDAPMVANGLVKHGTDVCEEDSGYPDVTPLYLAIARPSDCVHGQFDTALRIACSYALPRTARCLLARGADANSFNSFKLAAMHVTLARRLPWKKFKLLSWMNGEKEAESFLWRARINETLAVLLQFGADLNLQTRNARRHLCGHSCWKSLDCDHQGQRPLHFAAASGNEEAMSLLLNKGASAELTDDEGYTPLFPAMAQGHDKVTSFLLAQDDGFNPIVMDINKSTALHIACRFAREDVVVELLRRGASINATDRLGRTPLHECLMQTYPTLENDVLAVLSHLSGAGASPDAVTLEGKSAQSMGERHNFARVREMFEYVEEDSLLTRDAFCPRFTSDVLGIGNRWLYLHEIENPSRASWIEDDTSEETGTSLYPSKLPTSTWVQGESLPPLGSKNPPKPEPKAAAFWGNLGKPAPKPAESRAGSVEPSKTVTKGKGKGARRSGFPWSSDTSMLNEWV</sequence>
<dbReference type="InterPro" id="IPR036770">
    <property type="entry name" value="Ankyrin_rpt-contain_sf"/>
</dbReference>
<dbReference type="SMART" id="SM00248">
    <property type="entry name" value="ANK"/>
    <property type="match status" value="6"/>
</dbReference>
<feature type="region of interest" description="Disordered" evidence="4">
    <location>
        <begin position="469"/>
        <end position="567"/>
    </location>
</feature>
<protein>
    <submittedName>
        <fullName evidence="6">Serine/threonine-protein phosphatase 6 regulatory ankyrin repeat subunit B-like protein</fullName>
    </submittedName>
</protein>
<organism evidence="6 7">
    <name type="scientific">Cladobotryum mycophilum</name>
    <dbReference type="NCBI Taxonomy" id="491253"/>
    <lineage>
        <taxon>Eukaryota</taxon>
        <taxon>Fungi</taxon>
        <taxon>Dikarya</taxon>
        <taxon>Ascomycota</taxon>
        <taxon>Pezizomycotina</taxon>
        <taxon>Sordariomycetes</taxon>
        <taxon>Hypocreomycetidae</taxon>
        <taxon>Hypocreales</taxon>
        <taxon>Hypocreaceae</taxon>
        <taxon>Cladobotryum</taxon>
    </lineage>
</organism>
<evidence type="ECO:0000313" key="6">
    <source>
        <dbReference type="EMBL" id="KAK5996789.1"/>
    </source>
</evidence>
<dbReference type="Proteomes" id="UP001338125">
    <property type="component" value="Unassembled WGS sequence"/>
</dbReference>
<keyword evidence="2 3" id="KW-0040">ANK repeat</keyword>
<evidence type="ECO:0000259" key="5">
    <source>
        <dbReference type="PROSITE" id="PS50181"/>
    </source>
</evidence>
<feature type="compositionally biased region" description="Polar residues" evidence="4">
    <location>
        <begin position="477"/>
        <end position="494"/>
    </location>
</feature>
<dbReference type="InterPro" id="IPR001810">
    <property type="entry name" value="F-box_dom"/>
</dbReference>
<dbReference type="SUPFAM" id="SSF48403">
    <property type="entry name" value="Ankyrin repeat"/>
    <property type="match status" value="1"/>
</dbReference>
<evidence type="ECO:0000256" key="3">
    <source>
        <dbReference type="PROSITE-ProRule" id="PRU00023"/>
    </source>
</evidence>
<evidence type="ECO:0000256" key="1">
    <source>
        <dbReference type="ARBA" id="ARBA00022737"/>
    </source>
</evidence>
<gene>
    <name evidence="6" type="ORF">PT974_02132</name>
</gene>
<evidence type="ECO:0000256" key="4">
    <source>
        <dbReference type="SAM" id="MobiDB-lite"/>
    </source>
</evidence>
<dbReference type="Pfam" id="PF00646">
    <property type="entry name" value="F-box"/>
    <property type="match status" value="1"/>
</dbReference>
<evidence type="ECO:0000256" key="2">
    <source>
        <dbReference type="ARBA" id="ARBA00023043"/>
    </source>
</evidence>
<dbReference type="PANTHER" id="PTHR24173">
    <property type="entry name" value="ANKYRIN REPEAT CONTAINING"/>
    <property type="match status" value="1"/>
</dbReference>
<dbReference type="PROSITE" id="PS50297">
    <property type="entry name" value="ANK_REP_REGION"/>
    <property type="match status" value="2"/>
</dbReference>
<keyword evidence="1" id="KW-0677">Repeat</keyword>
<dbReference type="InterPro" id="IPR002110">
    <property type="entry name" value="Ankyrin_rpt"/>
</dbReference>
<feature type="repeat" description="ANK" evidence="3">
    <location>
        <begin position="265"/>
        <end position="297"/>
    </location>
</feature>
<feature type="compositionally biased region" description="Polar residues" evidence="4">
    <location>
        <begin position="555"/>
        <end position="567"/>
    </location>
</feature>
<dbReference type="Pfam" id="PF12796">
    <property type="entry name" value="Ank_2"/>
    <property type="match status" value="1"/>
</dbReference>
<dbReference type="PRINTS" id="PR01415">
    <property type="entry name" value="ANKYRIN"/>
</dbReference>
<dbReference type="EMBL" id="JAVFKD010000002">
    <property type="protein sequence ID" value="KAK5996789.1"/>
    <property type="molecule type" value="Genomic_DNA"/>
</dbReference>
<accession>A0ABR0SXI8</accession>
<evidence type="ECO:0000313" key="7">
    <source>
        <dbReference type="Proteomes" id="UP001338125"/>
    </source>
</evidence>
<feature type="domain" description="F-box" evidence="5">
    <location>
        <begin position="1"/>
        <end position="50"/>
    </location>
</feature>
<feature type="repeat" description="ANK" evidence="3">
    <location>
        <begin position="333"/>
        <end position="365"/>
    </location>
</feature>
<dbReference type="Pfam" id="PF00023">
    <property type="entry name" value="Ank"/>
    <property type="match status" value="1"/>
</dbReference>
<dbReference type="Gene3D" id="1.25.40.20">
    <property type="entry name" value="Ankyrin repeat-containing domain"/>
    <property type="match status" value="1"/>
</dbReference>
<dbReference type="PROSITE" id="PS50181">
    <property type="entry name" value="FBOX"/>
    <property type="match status" value="1"/>
</dbReference>
<proteinExistence type="predicted"/>
<dbReference type="PANTHER" id="PTHR24173:SF74">
    <property type="entry name" value="ANKYRIN REPEAT DOMAIN-CONTAINING PROTEIN 16"/>
    <property type="match status" value="1"/>
</dbReference>
<reference evidence="6 7" key="1">
    <citation type="submission" date="2024-01" db="EMBL/GenBank/DDBJ databases">
        <title>Complete genome of Cladobotryum mycophilum ATHUM6906.</title>
        <authorList>
            <person name="Christinaki A.C."/>
            <person name="Myridakis A.I."/>
            <person name="Kouvelis V.N."/>
        </authorList>
    </citation>
    <scope>NUCLEOTIDE SEQUENCE [LARGE SCALE GENOMIC DNA]</scope>
    <source>
        <strain evidence="6 7">ATHUM6906</strain>
    </source>
</reference>
<keyword evidence="7" id="KW-1185">Reference proteome</keyword>